<accession>A0A4U9U2Q9</accession>
<evidence type="ECO:0000256" key="1">
    <source>
        <dbReference type="SAM" id="MobiDB-lite"/>
    </source>
</evidence>
<gene>
    <name evidence="2" type="ORF">NCTC12965_01721</name>
</gene>
<organism evidence="2">
    <name type="scientific">Serratia fonticola</name>
    <dbReference type="NCBI Taxonomy" id="47917"/>
    <lineage>
        <taxon>Bacteria</taxon>
        <taxon>Pseudomonadati</taxon>
        <taxon>Pseudomonadota</taxon>
        <taxon>Gammaproteobacteria</taxon>
        <taxon>Enterobacterales</taxon>
        <taxon>Yersiniaceae</taxon>
        <taxon>Serratia</taxon>
    </lineage>
</organism>
<name>A0A4U9U2Q9_SERFO</name>
<reference evidence="2" key="1">
    <citation type="submission" date="2019-05" db="EMBL/GenBank/DDBJ databases">
        <authorList>
            <consortium name="Pathogen Informatics"/>
        </authorList>
    </citation>
    <scope>NUCLEOTIDE SEQUENCE [LARGE SCALE GENOMIC DNA]</scope>
    <source>
        <strain evidence="2">NCTC12965</strain>
    </source>
</reference>
<dbReference type="AlphaFoldDB" id="A0A4U9U2Q9"/>
<evidence type="ECO:0000313" key="2">
    <source>
        <dbReference type="EMBL" id="VTR23234.1"/>
    </source>
</evidence>
<proteinExistence type="predicted"/>
<dbReference type="EMBL" id="CABEEZ010000031">
    <property type="protein sequence ID" value="VTR23234.1"/>
    <property type="molecule type" value="Genomic_DNA"/>
</dbReference>
<protein>
    <submittedName>
        <fullName evidence="2">Uncharacterized protein</fullName>
    </submittedName>
</protein>
<sequence length="52" mass="5655">MDINTIISGSHPIKLSPDESKIPWDDPAFSQRMLEKPLVTGAQLGQPEATGH</sequence>
<feature type="region of interest" description="Disordered" evidence="1">
    <location>
        <begin position="1"/>
        <end position="21"/>
    </location>
</feature>